<proteinExistence type="predicted"/>
<name>A0AAV5X495_9BILA</name>
<gene>
    <name evidence="3" type="ORF">PFISCL1PPCAC_28614</name>
    <name evidence="2" type="ORF">PFISCL1PPCAC_6962</name>
</gene>
<sequence>VIVVSLLAIIAFALAKPLDRKNFQERFDSCFELGLTYATDKNSLSALEYLSLFKCKTNFEQFINEKYGMNYRAVMKTMLKNMPVLKEAIT</sequence>
<protein>
    <submittedName>
        <fullName evidence="3">Uncharacterized protein</fullName>
    </submittedName>
</protein>
<accession>A0AAV5X495</accession>
<reference evidence="3" key="1">
    <citation type="submission" date="2023-10" db="EMBL/GenBank/DDBJ databases">
        <title>Genome assembly of Pristionchus species.</title>
        <authorList>
            <person name="Yoshida K."/>
            <person name="Sommer R.J."/>
        </authorList>
    </citation>
    <scope>NUCLEOTIDE SEQUENCE</scope>
    <source>
        <strain evidence="3">RS5133</strain>
    </source>
</reference>
<keyword evidence="1" id="KW-0732">Signal</keyword>
<feature type="chain" id="PRO_5044714787" evidence="1">
    <location>
        <begin position="16"/>
        <end position="90"/>
    </location>
</feature>
<feature type="non-terminal residue" evidence="3">
    <location>
        <position position="90"/>
    </location>
</feature>
<evidence type="ECO:0000313" key="3">
    <source>
        <dbReference type="EMBL" id="GMT37317.1"/>
    </source>
</evidence>
<dbReference type="EMBL" id="BTSY01000002">
    <property type="protein sequence ID" value="GMT15665.1"/>
    <property type="molecule type" value="Genomic_DNA"/>
</dbReference>
<evidence type="ECO:0000256" key="1">
    <source>
        <dbReference type="SAM" id="SignalP"/>
    </source>
</evidence>
<comment type="caution">
    <text evidence="3">The sequence shown here is derived from an EMBL/GenBank/DDBJ whole genome shotgun (WGS) entry which is preliminary data.</text>
</comment>
<dbReference type="EMBL" id="BTSY01000101">
    <property type="protein sequence ID" value="GMT37317.1"/>
    <property type="molecule type" value="Genomic_DNA"/>
</dbReference>
<dbReference type="AlphaFoldDB" id="A0AAV5X495"/>
<dbReference type="Proteomes" id="UP001432322">
    <property type="component" value="Unassembled WGS sequence"/>
</dbReference>
<organism evidence="3 4">
    <name type="scientific">Pristionchus fissidentatus</name>
    <dbReference type="NCBI Taxonomy" id="1538716"/>
    <lineage>
        <taxon>Eukaryota</taxon>
        <taxon>Metazoa</taxon>
        <taxon>Ecdysozoa</taxon>
        <taxon>Nematoda</taxon>
        <taxon>Chromadorea</taxon>
        <taxon>Rhabditida</taxon>
        <taxon>Rhabditina</taxon>
        <taxon>Diplogasteromorpha</taxon>
        <taxon>Diplogasteroidea</taxon>
        <taxon>Neodiplogasteridae</taxon>
        <taxon>Pristionchus</taxon>
    </lineage>
</organism>
<evidence type="ECO:0000313" key="4">
    <source>
        <dbReference type="Proteomes" id="UP001432322"/>
    </source>
</evidence>
<keyword evidence="4" id="KW-1185">Reference proteome</keyword>
<feature type="signal peptide" evidence="1">
    <location>
        <begin position="1"/>
        <end position="15"/>
    </location>
</feature>
<feature type="non-terminal residue" evidence="3">
    <location>
        <position position="1"/>
    </location>
</feature>
<evidence type="ECO:0000313" key="2">
    <source>
        <dbReference type="EMBL" id="GMT15665.1"/>
    </source>
</evidence>